<dbReference type="GO" id="GO:0031647">
    <property type="term" value="P:regulation of protein stability"/>
    <property type="evidence" value="ECO:0007669"/>
    <property type="project" value="UniProtKB-UniRule"/>
</dbReference>
<dbReference type="EMBL" id="NCUE01000003">
    <property type="protein sequence ID" value="ORO45253.1"/>
    <property type="molecule type" value="Genomic_DNA"/>
</dbReference>
<dbReference type="HAMAP" id="MF_01473">
    <property type="entry name" value="GtfB"/>
    <property type="match status" value="1"/>
</dbReference>
<comment type="subunit">
    <text evidence="4">Forms a heterotetramer with 2 subunits each of GtfA and GtfB. Part of the accessory SecA2/SecY2 protein translocation apparatus.</text>
</comment>
<dbReference type="NCBIfam" id="TIGR02919">
    <property type="entry name" value="accessory Sec system glycosylation chaperone GtfB"/>
    <property type="match status" value="1"/>
</dbReference>
<comment type="subcellular location">
    <subcellularLocation>
        <location evidence="4">Cell membrane</location>
        <topology evidence="4">Peripheral membrane protein</topology>
    </subcellularLocation>
</comment>
<dbReference type="InterPro" id="IPR014268">
    <property type="entry name" value="GtfB"/>
</dbReference>
<dbReference type="GO" id="GO:0005886">
    <property type="term" value="C:plasma membrane"/>
    <property type="evidence" value="ECO:0007669"/>
    <property type="project" value="UniProtKB-SubCell"/>
</dbReference>
<dbReference type="UniPathway" id="UPA00378"/>
<comment type="function">
    <text evidence="4">Required for polymorphic O-glycosylation of the serine-rich repeat protein in this bacteria. A stabilizing protein that is part of the accessory SecA2/SecY2 system specifically required to export serine-rich repeat cell wall proteins usually encoded upstream in the same operon. The GtfA-GtfB complex adds GlcNAc from UDP-GlcNAc to the substrate protein, attaching the first sugar residue. Stabilizes the glycosylation activity of GtfA. Has no N-acetylglucosaminyl transferase activity on its own.</text>
</comment>
<evidence type="ECO:0000256" key="4">
    <source>
        <dbReference type="HAMAP-Rule" id="MF_01473"/>
    </source>
</evidence>
<accession>A0A1X1GER8</accession>
<dbReference type="GO" id="GO:0017122">
    <property type="term" value="C:protein N-acetylglucosaminyltransferase complex"/>
    <property type="evidence" value="ECO:0007669"/>
    <property type="project" value="UniProtKB-UniRule"/>
</dbReference>
<name>A0A1X1GER8_STROR</name>
<reference evidence="5 6" key="1">
    <citation type="journal article" date="2016" name="Eur. J. Clin. Microbiol. Infect. Dis.">
        <title>Whole genome sequencing as a tool for phylogenetic analysis of clinical strains of Mitis group streptococci.</title>
        <authorList>
            <person name="Rasmussen L.H."/>
            <person name="Dargis R."/>
            <person name="Hojholt K."/>
            <person name="Christensen J.J."/>
            <person name="Skovgaard O."/>
            <person name="Justesen U.S."/>
            <person name="Rosenvinge F.S."/>
            <person name="Moser C."/>
            <person name="Lukjancenko O."/>
            <person name="Rasmussen S."/>
            <person name="Nielsen X.C."/>
        </authorList>
    </citation>
    <scope>NUCLEOTIDE SEQUENCE [LARGE SCALE GENOMIC DNA]</scope>
    <source>
        <strain evidence="5 6">B_003802_10</strain>
    </source>
</reference>
<dbReference type="Proteomes" id="UP000193958">
    <property type="component" value="Unassembled WGS sequence"/>
</dbReference>
<dbReference type="AlphaFoldDB" id="A0A1X1GER8"/>
<evidence type="ECO:0000256" key="2">
    <source>
        <dbReference type="ARBA" id="ARBA00022475"/>
    </source>
</evidence>
<proteinExistence type="inferred from homology"/>
<keyword evidence="3 4" id="KW-0472">Membrane</keyword>
<evidence type="ECO:0000313" key="6">
    <source>
        <dbReference type="Proteomes" id="UP000193958"/>
    </source>
</evidence>
<comment type="caution">
    <text evidence="5">The sequence shown here is derived from an EMBL/GenBank/DDBJ whole genome shotgun (WGS) entry which is preliminary data.</text>
</comment>
<comment type="pathway">
    <text evidence="1 4">Protein modification; protein glycosylation.</text>
</comment>
<sequence>MICLFERCDQASFDLLRSLKTAGLDCPIVVVQDDGYLAPDVESPYSYFTGDLETPESRPLYFNLVPKPHLWEIRSSNVNGEILDMGKKRANIFYRQPTHERRVRAVEWLDSEGQVRVADIYNRKGRLFAQITYDKSQRPTHTRYFDQSNVVVIMENHLTDDIILTLEGKRHIFKSKQEFIIFYLQYRGYDTDRIIYNSLSTPFFVAYSLPPKNGCAEDVLFWQEPIGEELPGNMVAVMKLTNRNVRIAVQDKQVYEKIQNLVAPEEKSYFHNLGYIYAYQRLNNMNPEALILTNSDQLEQIEELVTKLPNVHFHIGAITEMSSYLMGLNRFANVSLYPNIRPARVAELFEKCDLYLDINISDEILNACRTAFENNMLILGFTNTCHSHRFTADSHIYPAENVSGMVEKIQSALAHSSEMKEALSKQKEAANQSDLGQYQTIL</sequence>
<organism evidence="5 6">
    <name type="scientific">Streptococcus oralis subsp. tigurinus</name>
    <dbReference type="NCBI Taxonomy" id="1077464"/>
    <lineage>
        <taxon>Bacteria</taxon>
        <taxon>Bacillati</taxon>
        <taxon>Bacillota</taxon>
        <taxon>Bacilli</taxon>
        <taxon>Lactobacillales</taxon>
        <taxon>Streptococcaceae</taxon>
        <taxon>Streptococcus</taxon>
    </lineage>
</organism>
<gene>
    <name evidence="4" type="primary">gtfB</name>
    <name evidence="5" type="ORF">B7727_00025</name>
</gene>
<protein>
    <recommendedName>
        <fullName evidence="4">UDP-N-acetylglucosamine--peptide N-acetylglucosaminyltransferase stabilizing protein GtfB</fullName>
    </recommendedName>
    <alternativeName>
        <fullName evidence="4">Glycosyltransferase stabilizing protein GtfB</fullName>
    </alternativeName>
</protein>
<comment type="similarity">
    <text evidence="4">Belongs to the GtfB family.</text>
</comment>
<evidence type="ECO:0000256" key="3">
    <source>
        <dbReference type="ARBA" id="ARBA00023136"/>
    </source>
</evidence>
<dbReference type="RefSeq" id="WP_084919702.1">
    <property type="nucleotide sequence ID" value="NZ_NCUE01000003.1"/>
</dbReference>
<evidence type="ECO:0000313" key="5">
    <source>
        <dbReference type="EMBL" id="ORO45253.1"/>
    </source>
</evidence>
<keyword evidence="2 4" id="KW-1003">Cell membrane</keyword>
<evidence type="ECO:0000256" key="1">
    <source>
        <dbReference type="ARBA" id="ARBA00004922"/>
    </source>
</evidence>